<dbReference type="PANTHER" id="PTHR30273">
    <property type="entry name" value="PERIPLASMIC SIGNAL SENSOR AND SIGMA FACTOR ACTIVATOR FECR-RELATED"/>
    <property type="match status" value="1"/>
</dbReference>
<evidence type="ECO:0000259" key="2">
    <source>
        <dbReference type="Pfam" id="PF04773"/>
    </source>
</evidence>
<evidence type="ECO:0000259" key="3">
    <source>
        <dbReference type="Pfam" id="PF16344"/>
    </source>
</evidence>
<dbReference type="PIRSF" id="PIRSF018266">
    <property type="entry name" value="FecR"/>
    <property type="match status" value="1"/>
</dbReference>
<dbReference type="Gene3D" id="3.55.50.30">
    <property type="match status" value="1"/>
</dbReference>
<dbReference type="AlphaFoldDB" id="A0A4U1GL47"/>
<evidence type="ECO:0000313" key="4">
    <source>
        <dbReference type="EMBL" id="TKC63703.1"/>
    </source>
</evidence>
<dbReference type="RefSeq" id="WP_136879341.1">
    <property type="nucleotide sequence ID" value="NZ_SWDX01000002.1"/>
</dbReference>
<feature type="transmembrane region" description="Helical" evidence="1">
    <location>
        <begin position="81"/>
        <end position="99"/>
    </location>
</feature>
<dbReference type="PANTHER" id="PTHR30273:SF2">
    <property type="entry name" value="PROTEIN FECR"/>
    <property type="match status" value="1"/>
</dbReference>
<dbReference type="InterPro" id="IPR006860">
    <property type="entry name" value="FecR"/>
</dbReference>
<accession>A0A4U1GL47</accession>
<gene>
    <name evidence="4" type="ORF">FBD94_04970</name>
</gene>
<protein>
    <submittedName>
        <fullName evidence="4">DUF4974 domain-containing protein</fullName>
    </submittedName>
</protein>
<feature type="domain" description="Protein FecR C-terminal" evidence="3">
    <location>
        <begin position="249"/>
        <end position="316"/>
    </location>
</feature>
<dbReference type="Proteomes" id="UP000309594">
    <property type="component" value="Unassembled WGS sequence"/>
</dbReference>
<comment type="caution">
    <text evidence="4">The sequence shown here is derived from an EMBL/GenBank/DDBJ whole genome shotgun (WGS) entry which is preliminary data.</text>
</comment>
<dbReference type="Pfam" id="PF16344">
    <property type="entry name" value="FecR_C"/>
    <property type="match status" value="1"/>
</dbReference>
<dbReference type="GO" id="GO:0016989">
    <property type="term" value="F:sigma factor antagonist activity"/>
    <property type="evidence" value="ECO:0007669"/>
    <property type="project" value="TreeGrafter"/>
</dbReference>
<keyword evidence="1" id="KW-1133">Transmembrane helix</keyword>
<feature type="domain" description="FecR protein" evidence="2">
    <location>
        <begin position="109"/>
        <end position="203"/>
    </location>
</feature>
<dbReference type="Pfam" id="PF04773">
    <property type="entry name" value="FecR"/>
    <property type="match status" value="1"/>
</dbReference>
<evidence type="ECO:0000256" key="1">
    <source>
        <dbReference type="SAM" id="Phobius"/>
    </source>
</evidence>
<organism evidence="4 5">
    <name type="scientific">Pedobacter hiemivivus</name>
    <dbReference type="NCBI Taxonomy" id="2530454"/>
    <lineage>
        <taxon>Bacteria</taxon>
        <taxon>Pseudomonadati</taxon>
        <taxon>Bacteroidota</taxon>
        <taxon>Sphingobacteriia</taxon>
        <taxon>Sphingobacteriales</taxon>
        <taxon>Sphingobacteriaceae</taxon>
        <taxon>Pedobacter</taxon>
    </lineage>
</organism>
<keyword evidence="1" id="KW-0472">Membrane</keyword>
<sequence>MRPKKYTLKNLFNRMAKGVATKEEKQTAQQWYSRLDLTGGEAFGSAEEELRIQERMRLNLHAHVHQNKILKLYRSLSVQKIAAVLSFALLTLAIGGYLLKNHPIQQYQVASGNQHIRAVTLPDGTRVMLNMGSSISWKSNYNTLNRAVHLVGEAYFDVKKDKQRPFIVSSANINTIVLGTAFTVEAYPTENHLNVSLIRGKVKIEDEDNQDNKVFLLPGNMASYDTGTGKIEVRATAVEAPDAWTHGALVFNDIPLATAIERLSTKYHLNIQYDKTEMEKKKVTASFHVVSWQEALHSILFANNMSYIIKDNTIHIINN</sequence>
<proteinExistence type="predicted"/>
<evidence type="ECO:0000313" key="5">
    <source>
        <dbReference type="Proteomes" id="UP000309594"/>
    </source>
</evidence>
<reference evidence="4 5" key="1">
    <citation type="submission" date="2019-04" db="EMBL/GenBank/DDBJ databases">
        <title>Pedobacter sp. RP-1-16 sp. nov., isolated from Arctic soil.</title>
        <authorList>
            <person name="Dahal R.H."/>
            <person name="Kim D.-U."/>
        </authorList>
    </citation>
    <scope>NUCLEOTIDE SEQUENCE [LARGE SCALE GENOMIC DNA]</scope>
    <source>
        <strain evidence="4 5">RP-1-16</strain>
    </source>
</reference>
<keyword evidence="1" id="KW-0812">Transmembrane</keyword>
<dbReference type="EMBL" id="SWDX01000002">
    <property type="protein sequence ID" value="TKC63703.1"/>
    <property type="molecule type" value="Genomic_DNA"/>
</dbReference>
<name>A0A4U1GL47_9SPHI</name>
<dbReference type="Gene3D" id="2.60.120.1440">
    <property type="match status" value="1"/>
</dbReference>
<dbReference type="InterPro" id="IPR012373">
    <property type="entry name" value="Ferrdict_sens_TM"/>
</dbReference>
<dbReference type="InterPro" id="IPR032508">
    <property type="entry name" value="FecR_C"/>
</dbReference>